<dbReference type="EMBL" id="AATS01000020">
    <property type="protein sequence ID" value="EAU53634.1"/>
    <property type="molecule type" value="Genomic_DNA"/>
</dbReference>
<dbReference type="InterPro" id="IPR036680">
    <property type="entry name" value="SPOR-like_sf"/>
</dbReference>
<evidence type="ECO:0000259" key="4">
    <source>
        <dbReference type="PROSITE" id="PS51724"/>
    </source>
</evidence>
<dbReference type="RefSeq" id="WP_009850229.1">
    <property type="nucleotide sequence ID" value="NZ_DS022294.1"/>
</dbReference>
<feature type="region of interest" description="Disordered" evidence="2">
    <location>
        <begin position="123"/>
        <end position="145"/>
    </location>
</feature>
<dbReference type="HOGENOM" id="CLU_1155327_0_0_0"/>
<feature type="domain" description="SPOR" evidence="4">
    <location>
        <begin position="159"/>
        <end position="239"/>
    </location>
</feature>
<dbReference type="GO" id="GO:0032506">
    <property type="term" value="P:cytokinetic process"/>
    <property type="evidence" value="ECO:0007669"/>
    <property type="project" value="TreeGrafter"/>
</dbReference>
<gene>
    <name evidence="5" type="ORF">SPV1_13582</name>
</gene>
<comment type="caution">
    <text evidence="5">The sequence shown here is derived from an EMBL/GenBank/DDBJ whole genome shotgun (WGS) entry which is preliminary data.</text>
</comment>
<dbReference type="GO" id="GO:0032153">
    <property type="term" value="C:cell division site"/>
    <property type="evidence" value="ECO:0007669"/>
    <property type="project" value="TreeGrafter"/>
</dbReference>
<dbReference type="AlphaFoldDB" id="Q0EWE5"/>
<dbReference type="GO" id="GO:0042834">
    <property type="term" value="F:peptidoglycan binding"/>
    <property type="evidence" value="ECO:0007669"/>
    <property type="project" value="InterPro"/>
</dbReference>
<dbReference type="InterPro" id="IPR052521">
    <property type="entry name" value="Cell_div_SPOR-domain"/>
</dbReference>
<evidence type="ECO:0000256" key="1">
    <source>
        <dbReference type="SAM" id="Coils"/>
    </source>
</evidence>
<feature type="transmembrane region" description="Helical" evidence="3">
    <location>
        <begin position="21"/>
        <end position="41"/>
    </location>
</feature>
<reference evidence="5 6" key="1">
    <citation type="submission" date="2006-09" db="EMBL/GenBank/DDBJ databases">
        <authorList>
            <person name="Emerson D."/>
            <person name="Ferriera S."/>
            <person name="Johnson J."/>
            <person name="Kravitz S."/>
            <person name="Halpern A."/>
            <person name="Remington K."/>
            <person name="Beeson K."/>
            <person name="Tran B."/>
            <person name="Rogers Y.-H."/>
            <person name="Friedman R."/>
            <person name="Venter J.C."/>
        </authorList>
    </citation>
    <scope>NUCLEOTIDE SEQUENCE [LARGE SCALE GENOMIC DNA]</scope>
    <source>
        <strain evidence="5 6">PV-1</strain>
    </source>
</reference>
<feature type="coiled-coil region" evidence="1">
    <location>
        <begin position="65"/>
        <end position="92"/>
    </location>
</feature>
<evidence type="ECO:0000313" key="6">
    <source>
        <dbReference type="Proteomes" id="UP000005297"/>
    </source>
</evidence>
<sequence>MAKKDFAHIKAPSRQEKKAGLNMLPFAIVAIAGFCFAAGYWTGTAQHDVKPTVSQKDMAARQARLDAKTAEINVLQARIDALEEQVAMWKGKAKQDAHSKVGDLQFYTDLPKQSVTPAPVVEPAKESGEPVEPSPVKADPHEFASSGQGVVTPVAAEPRAVLAGFRIQIASFRSRVDATALQNKLNKAGFKAYVQTVDLAERGQWFRTYAGPYASKAEAEQRLPAIEAQMHMKGLLIRGG</sequence>
<dbReference type="InParanoid" id="Q0EWE5"/>
<dbReference type="OrthoDB" id="5293842at2"/>
<dbReference type="InterPro" id="IPR007730">
    <property type="entry name" value="SPOR-like_dom"/>
</dbReference>
<evidence type="ECO:0000313" key="5">
    <source>
        <dbReference type="EMBL" id="EAU53634.1"/>
    </source>
</evidence>
<keyword evidence="1" id="KW-0175">Coiled coil</keyword>
<keyword evidence="3" id="KW-1133">Transmembrane helix</keyword>
<name>Q0EWE5_9PROT</name>
<evidence type="ECO:0000256" key="2">
    <source>
        <dbReference type="SAM" id="MobiDB-lite"/>
    </source>
</evidence>
<dbReference type="GO" id="GO:0030428">
    <property type="term" value="C:cell septum"/>
    <property type="evidence" value="ECO:0007669"/>
    <property type="project" value="TreeGrafter"/>
</dbReference>
<accession>Q0EWE5</accession>
<dbReference type="Gene3D" id="3.30.70.1070">
    <property type="entry name" value="Sporulation related repeat"/>
    <property type="match status" value="1"/>
</dbReference>
<keyword evidence="6" id="KW-1185">Reference proteome</keyword>
<dbReference type="SUPFAM" id="SSF110997">
    <property type="entry name" value="Sporulation related repeat"/>
    <property type="match status" value="1"/>
</dbReference>
<dbReference type="Proteomes" id="UP000005297">
    <property type="component" value="Unassembled WGS sequence"/>
</dbReference>
<dbReference type="PANTHER" id="PTHR38687">
    <property type="entry name" value="CELL DIVISION PROTEIN DEDD-RELATED"/>
    <property type="match status" value="1"/>
</dbReference>
<keyword evidence="3" id="KW-0812">Transmembrane</keyword>
<dbReference type="PROSITE" id="PS51724">
    <property type="entry name" value="SPOR"/>
    <property type="match status" value="1"/>
</dbReference>
<dbReference type="STRING" id="314344.AL013_13135"/>
<dbReference type="PANTHER" id="PTHR38687:SF1">
    <property type="entry name" value="CELL DIVISION PROTEIN DEDD"/>
    <property type="match status" value="1"/>
</dbReference>
<keyword evidence="3" id="KW-0472">Membrane</keyword>
<evidence type="ECO:0000256" key="3">
    <source>
        <dbReference type="SAM" id="Phobius"/>
    </source>
</evidence>
<protein>
    <recommendedName>
        <fullName evidence="4">SPOR domain-containing protein</fullName>
    </recommendedName>
</protein>
<dbReference type="Pfam" id="PF05036">
    <property type="entry name" value="SPOR"/>
    <property type="match status" value="1"/>
</dbReference>
<proteinExistence type="predicted"/>
<organism evidence="5 6">
    <name type="scientific">Mariprofundus ferrooxydans PV-1</name>
    <dbReference type="NCBI Taxonomy" id="314345"/>
    <lineage>
        <taxon>Bacteria</taxon>
        <taxon>Pseudomonadati</taxon>
        <taxon>Pseudomonadota</taxon>
        <taxon>Candidatius Mariprofundia</taxon>
        <taxon>Mariprofundales</taxon>
        <taxon>Mariprofundaceae</taxon>
        <taxon>Mariprofundus</taxon>
    </lineage>
</organism>